<dbReference type="EMBL" id="JAUGZK010000003">
    <property type="protein sequence ID" value="MEE2023842.1"/>
    <property type="molecule type" value="Genomic_DNA"/>
</dbReference>
<dbReference type="Proteomes" id="UP001339167">
    <property type="component" value="Unassembled WGS sequence"/>
</dbReference>
<keyword evidence="4" id="KW-1185">Reference proteome</keyword>
<protein>
    <submittedName>
        <fullName evidence="3">Uncharacterized protein</fullName>
    </submittedName>
</protein>
<sequence>MRCTALLLIAALLLKSVAGFAMAGCHIGHHPAESTSEQVFSHVPVDDNSSAQSDSAEQRNSTAELIGQADASQPEATAKPLTSICSLCASCCVTATPAVDQSSSQPGPVTDPIPSPDFIDLSVLLSRATQPPKAS</sequence>
<gene>
    <name evidence="3" type="ORF">QWF21_06250</name>
</gene>
<organism evidence="3 4">
    <name type="scientific">Alkalimonas mucilaginosa</name>
    <dbReference type="NCBI Taxonomy" id="3057676"/>
    <lineage>
        <taxon>Bacteria</taxon>
        <taxon>Pseudomonadati</taxon>
        <taxon>Pseudomonadota</taxon>
        <taxon>Gammaproteobacteria</taxon>
        <taxon>Alkalimonas</taxon>
    </lineage>
</organism>
<reference evidence="3 4" key="1">
    <citation type="submission" date="2023-06" db="EMBL/GenBank/DDBJ databases">
        <title>Alkalimonas sp., MEB004 an alkaliphilic bacterium isolated from Lonar Lake, India.</title>
        <authorList>
            <person name="Joshi A."/>
            <person name="Thite S."/>
        </authorList>
    </citation>
    <scope>NUCLEOTIDE SEQUENCE [LARGE SCALE GENOMIC DNA]</scope>
    <source>
        <strain evidence="3 4">MEB004</strain>
    </source>
</reference>
<evidence type="ECO:0000313" key="3">
    <source>
        <dbReference type="EMBL" id="MEE2023842.1"/>
    </source>
</evidence>
<evidence type="ECO:0000313" key="4">
    <source>
        <dbReference type="Proteomes" id="UP001339167"/>
    </source>
</evidence>
<dbReference type="RefSeq" id="WP_330087185.1">
    <property type="nucleotide sequence ID" value="NZ_JAUGZK010000003.1"/>
</dbReference>
<keyword evidence="2" id="KW-0732">Signal</keyword>
<evidence type="ECO:0000256" key="2">
    <source>
        <dbReference type="SAM" id="SignalP"/>
    </source>
</evidence>
<name>A0ABU7JDZ7_9GAMM</name>
<proteinExistence type="predicted"/>
<feature type="signal peptide" evidence="2">
    <location>
        <begin position="1"/>
        <end position="23"/>
    </location>
</feature>
<accession>A0ABU7JDZ7</accession>
<feature type="region of interest" description="Disordered" evidence="1">
    <location>
        <begin position="36"/>
        <end position="74"/>
    </location>
</feature>
<feature type="compositionally biased region" description="Polar residues" evidence="1">
    <location>
        <begin position="47"/>
        <end position="63"/>
    </location>
</feature>
<evidence type="ECO:0000256" key="1">
    <source>
        <dbReference type="SAM" id="MobiDB-lite"/>
    </source>
</evidence>
<comment type="caution">
    <text evidence="3">The sequence shown here is derived from an EMBL/GenBank/DDBJ whole genome shotgun (WGS) entry which is preliminary data.</text>
</comment>
<feature type="chain" id="PRO_5047220695" evidence="2">
    <location>
        <begin position="24"/>
        <end position="135"/>
    </location>
</feature>